<dbReference type="EMBL" id="HBHJ01031800">
    <property type="protein sequence ID" value="CAD9710063.1"/>
    <property type="molecule type" value="Transcribed_RNA"/>
</dbReference>
<dbReference type="AlphaFoldDB" id="A0A7S2SVN1"/>
<name>A0A7S2SVN1_9STRA</name>
<dbReference type="Pfam" id="PF00571">
    <property type="entry name" value="CBS"/>
    <property type="match status" value="3"/>
</dbReference>
<evidence type="ECO:0000256" key="3">
    <source>
        <dbReference type="ARBA" id="ARBA00023122"/>
    </source>
</evidence>
<dbReference type="PANTHER" id="PTHR13780:SF35">
    <property type="entry name" value="LD22662P"/>
    <property type="match status" value="1"/>
</dbReference>
<feature type="domain" description="CBS" evidence="5">
    <location>
        <begin position="43"/>
        <end position="107"/>
    </location>
</feature>
<dbReference type="SUPFAM" id="SSF54631">
    <property type="entry name" value="CBS-domain pair"/>
    <property type="match status" value="2"/>
</dbReference>
<dbReference type="InterPro" id="IPR046342">
    <property type="entry name" value="CBS_dom_sf"/>
</dbReference>
<proteinExistence type="inferred from homology"/>
<evidence type="ECO:0000256" key="2">
    <source>
        <dbReference type="ARBA" id="ARBA00022737"/>
    </source>
</evidence>
<dbReference type="PROSITE" id="PS51371">
    <property type="entry name" value="CBS"/>
    <property type="match status" value="4"/>
</dbReference>
<dbReference type="InterPro" id="IPR000644">
    <property type="entry name" value="CBS_dom"/>
</dbReference>
<evidence type="ECO:0000256" key="4">
    <source>
        <dbReference type="PROSITE-ProRule" id="PRU00703"/>
    </source>
</evidence>
<evidence type="ECO:0000256" key="1">
    <source>
        <dbReference type="ARBA" id="ARBA00006750"/>
    </source>
</evidence>
<evidence type="ECO:0000313" key="6">
    <source>
        <dbReference type="EMBL" id="CAD9710063.1"/>
    </source>
</evidence>
<dbReference type="SMART" id="SM00116">
    <property type="entry name" value="CBS"/>
    <property type="match status" value="4"/>
</dbReference>
<evidence type="ECO:0000259" key="5">
    <source>
        <dbReference type="PROSITE" id="PS51371"/>
    </source>
</evidence>
<dbReference type="InterPro" id="IPR050511">
    <property type="entry name" value="AMPK_gamma/SDS23_families"/>
</dbReference>
<keyword evidence="2" id="KW-0677">Repeat</keyword>
<feature type="domain" description="CBS" evidence="5">
    <location>
        <begin position="127"/>
        <end position="185"/>
    </location>
</feature>
<gene>
    <name evidence="6" type="ORF">RMAR1173_LOCUS21056</name>
</gene>
<keyword evidence="3 4" id="KW-0129">CBS domain</keyword>
<dbReference type="PANTHER" id="PTHR13780">
    <property type="entry name" value="AMP-ACTIVATED PROTEIN KINASE, GAMMA REGULATORY SUBUNIT"/>
    <property type="match status" value="1"/>
</dbReference>
<protein>
    <recommendedName>
        <fullName evidence="5">CBS domain-containing protein</fullName>
    </recommendedName>
</protein>
<feature type="domain" description="CBS" evidence="5">
    <location>
        <begin position="280"/>
        <end position="334"/>
    </location>
</feature>
<comment type="similarity">
    <text evidence="1">Belongs to the 5'-AMP-activated protein kinase gamma subunit family.</text>
</comment>
<feature type="domain" description="CBS" evidence="5">
    <location>
        <begin position="202"/>
        <end position="259"/>
    </location>
</feature>
<dbReference type="Gene3D" id="3.10.580.10">
    <property type="entry name" value="CBS-domain"/>
    <property type="match status" value="2"/>
</dbReference>
<reference evidence="6" key="1">
    <citation type="submission" date="2021-01" db="EMBL/GenBank/DDBJ databases">
        <authorList>
            <person name="Corre E."/>
            <person name="Pelletier E."/>
            <person name="Niang G."/>
            <person name="Scheremetjew M."/>
            <person name="Finn R."/>
            <person name="Kale V."/>
            <person name="Holt S."/>
            <person name="Cochrane G."/>
            <person name="Meng A."/>
            <person name="Brown T."/>
            <person name="Cohen L."/>
        </authorList>
    </citation>
    <scope>NUCLEOTIDE SEQUENCE</scope>
    <source>
        <strain evidence="6">CCMP1243</strain>
    </source>
</reference>
<accession>A0A7S2SVN1</accession>
<sequence length="334" mass="37852">MALLPGEGEEPEMSMMVNEKEVLRRTGKEVIHDFLSSKTLYDMMRQSGKLVFFDTNIPIQLAFYALLEHDMPAAPLWDSVSRRFVGLLSVTDFIDILRHYHRRGIPMDELSARNIGEVISDVDGRRMQHSDFLGTDVSTSIHQACTVLRARHHRFLPVIPPDGTRVLAIASYYEVLRYLVDNFREQRRLFEDSIADLGIGTFGEEVLTVRKTAVLSDVLDAMEARDVSAVPVVDESDRVVGLYSRSDITFLATATDADSVLSNLRVTLQQILEQKPTEDVPRDRLETCSVHASLQSIFERFAEVGFHRLVCVDDERRCLGIVSARDLILYFCGQ</sequence>
<organism evidence="6">
    <name type="scientific">Rhizochromulina marina</name>
    <dbReference type="NCBI Taxonomy" id="1034831"/>
    <lineage>
        <taxon>Eukaryota</taxon>
        <taxon>Sar</taxon>
        <taxon>Stramenopiles</taxon>
        <taxon>Ochrophyta</taxon>
        <taxon>Dictyochophyceae</taxon>
        <taxon>Rhizochromulinales</taxon>
        <taxon>Rhizochromulina</taxon>
    </lineage>
</organism>